<feature type="chain" id="PRO_5044869630" description="arabinogalactan endo-beta-1,4-galactanase" evidence="6">
    <location>
        <begin position="23"/>
        <end position="331"/>
    </location>
</feature>
<comment type="catalytic activity">
    <reaction evidence="1">
        <text>The enzyme specifically hydrolyzes (1-&gt;4)-beta-D-galactosidic linkages in type I arabinogalactans.</text>
        <dbReference type="EC" id="3.2.1.89"/>
    </reaction>
</comment>
<dbReference type="PANTHER" id="PTHR34983">
    <property type="entry name" value="ARABINOGALACTAN ENDO-BETA-1,4-GALACTANASE A"/>
    <property type="match status" value="1"/>
</dbReference>
<feature type="signal peptide" evidence="6">
    <location>
        <begin position="1"/>
        <end position="22"/>
    </location>
</feature>
<keyword evidence="6" id="KW-0732">Signal</keyword>
<reference evidence="7 8" key="1">
    <citation type="submission" date="2024-10" db="EMBL/GenBank/DDBJ databases">
        <authorList>
            <person name="Kim D."/>
        </authorList>
    </citation>
    <scope>NUCLEOTIDE SEQUENCE [LARGE SCALE GENOMIC DNA]</scope>
    <source>
        <strain evidence="7">Taebaek</strain>
    </source>
</reference>
<organism evidence="7 8">
    <name type="scientific">Heterodera schachtii</name>
    <name type="common">Sugarbeet cyst nematode worm</name>
    <name type="synonym">Tylenchus schachtii</name>
    <dbReference type="NCBI Taxonomy" id="97005"/>
    <lineage>
        <taxon>Eukaryota</taxon>
        <taxon>Metazoa</taxon>
        <taxon>Ecdysozoa</taxon>
        <taxon>Nematoda</taxon>
        <taxon>Chromadorea</taxon>
        <taxon>Rhabditida</taxon>
        <taxon>Tylenchina</taxon>
        <taxon>Tylenchomorpha</taxon>
        <taxon>Tylenchoidea</taxon>
        <taxon>Heteroderidae</taxon>
        <taxon>Heteroderinae</taxon>
        <taxon>Heterodera</taxon>
    </lineage>
</organism>
<dbReference type="EMBL" id="JBICCN010000420">
    <property type="protein sequence ID" value="KAL3069995.1"/>
    <property type="molecule type" value="Genomic_DNA"/>
</dbReference>
<gene>
    <name evidence="7" type="ORF">niasHS_017284</name>
</gene>
<evidence type="ECO:0000313" key="8">
    <source>
        <dbReference type="Proteomes" id="UP001620645"/>
    </source>
</evidence>
<keyword evidence="8" id="KW-1185">Reference proteome</keyword>
<keyword evidence="5" id="KW-0326">Glycosidase</keyword>
<sequence length="331" mass="36479">MSSLKLAFLCQLCVLLIGTAFAAFYKGADVSWVSQQEKNGQSFYDSSGTKKDPFVLMKSYGVNAVRLRVWVNPSGGWCDGGDTLHKAQRAKDQGMAIMIDFHYSDSWADPGQQNIPAAWKSHSLSQLNTDVYQHTYGILNYLKNNGISVAWVQVGNEINSGMMWPSGKVTNSNFANLASLINNGYKASKAVFPNAPVIIHLANGYKTADFTWFFDGLKKAGGSFDVIGISHYPSSSNWQTLNGQAEKTLKTMISRYGKKVVVAEIGLSWNEPSASKSMLDDMFKRVKALGDNGIGIFYWEPQASPGWNHYQWGALDDSGKFTAALQSFQNN</sequence>
<proteinExistence type="inferred from homology"/>
<dbReference type="EC" id="3.2.1.89" evidence="3"/>
<evidence type="ECO:0000313" key="7">
    <source>
        <dbReference type="EMBL" id="KAL3069995.1"/>
    </source>
</evidence>
<evidence type="ECO:0000256" key="2">
    <source>
        <dbReference type="ARBA" id="ARBA00010687"/>
    </source>
</evidence>
<dbReference type="PANTHER" id="PTHR34983:SF1">
    <property type="entry name" value="ARABINOGALACTAN ENDO-BETA-1,4-GALACTANASE A"/>
    <property type="match status" value="1"/>
</dbReference>
<name>A0ABD2HX04_HETSC</name>
<dbReference type="AlphaFoldDB" id="A0ABD2HX04"/>
<keyword evidence="4" id="KW-0378">Hydrolase</keyword>
<evidence type="ECO:0000256" key="3">
    <source>
        <dbReference type="ARBA" id="ARBA00012556"/>
    </source>
</evidence>
<evidence type="ECO:0000256" key="6">
    <source>
        <dbReference type="SAM" id="SignalP"/>
    </source>
</evidence>
<protein>
    <recommendedName>
        <fullName evidence="3">arabinogalactan endo-beta-1,4-galactanase</fullName>
        <ecNumber evidence="3">3.2.1.89</ecNumber>
    </recommendedName>
</protein>
<dbReference type="Pfam" id="PF07745">
    <property type="entry name" value="Glyco_hydro_53"/>
    <property type="match status" value="1"/>
</dbReference>
<dbReference type="InterPro" id="IPR011683">
    <property type="entry name" value="Glyco_hydro_53"/>
</dbReference>
<comment type="similarity">
    <text evidence="2">Belongs to the glycosyl hydrolase 53 family.</text>
</comment>
<evidence type="ECO:0000256" key="5">
    <source>
        <dbReference type="ARBA" id="ARBA00023295"/>
    </source>
</evidence>
<accession>A0ABD2HX04</accession>
<dbReference type="SUPFAM" id="SSF51445">
    <property type="entry name" value="(Trans)glycosidases"/>
    <property type="match status" value="1"/>
</dbReference>
<evidence type="ECO:0000256" key="1">
    <source>
        <dbReference type="ARBA" id="ARBA00001695"/>
    </source>
</evidence>
<evidence type="ECO:0000256" key="4">
    <source>
        <dbReference type="ARBA" id="ARBA00022801"/>
    </source>
</evidence>
<dbReference type="Gene3D" id="3.20.20.80">
    <property type="entry name" value="Glycosidases"/>
    <property type="match status" value="1"/>
</dbReference>
<comment type="caution">
    <text evidence="7">The sequence shown here is derived from an EMBL/GenBank/DDBJ whole genome shotgun (WGS) entry which is preliminary data.</text>
</comment>
<dbReference type="Proteomes" id="UP001620645">
    <property type="component" value="Unassembled WGS sequence"/>
</dbReference>
<dbReference type="GO" id="GO:0031218">
    <property type="term" value="F:arabinogalactan endo-1,4-beta-galactosidase activity"/>
    <property type="evidence" value="ECO:0007669"/>
    <property type="project" value="UniProtKB-EC"/>
</dbReference>
<dbReference type="InterPro" id="IPR017853">
    <property type="entry name" value="GH"/>
</dbReference>